<protein>
    <recommendedName>
        <fullName evidence="3">Transposase MuDR plant domain-containing protein</fullName>
    </recommendedName>
</protein>
<reference evidence="1 2" key="1">
    <citation type="journal article" date="2022" name="G3 (Bethesda)">
        <title>Whole-genome sequence and methylome profiling of the almond [Prunus dulcis (Mill.) D.A. Webb] cultivar 'Nonpareil'.</title>
        <authorList>
            <person name="D'Amico-Willman K.M."/>
            <person name="Ouma W.Z."/>
            <person name="Meulia T."/>
            <person name="Sideli G.M."/>
            <person name="Gradziel T.M."/>
            <person name="Fresnedo-Ramirez J."/>
        </authorList>
    </citation>
    <scope>NUCLEOTIDE SEQUENCE [LARGE SCALE GENOMIC DNA]</scope>
    <source>
        <strain evidence="1">Clone GOH B32 T37-40</strain>
    </source>
</reference>
<evidence type="ECO:0008006" key="3">
    <source>
        <dbReference type="Google" id="ProtNLM"/>
    </source>
</evidence>
<name>A0AAD4YWZ8_PRUDU</name>
<sequence length="273" mass="31355">MLRVNWSFLHLMLKWLKLLVTYHPIRLLCYTIVILKFLMELGVKHLLSGLVWNGDYDYDVDAENCGGDVTLPFIDELADNDFSQVKEVGYNEDEETFENVGTKMANEDIGAELPNQDVGVNMTIDDEGGELPNKDEDSKFKDSDYEFNENEPEVRATVQENIADEGTTHEAQEMCHQMVLTHRNLTLEVRKKMKFSNKNLLIEAIKEHAIIHGREVKLIKNDKRRVQAKCVEDCSFQVYGSKIDIKEGTFAIKDLSLDHECGMVDKLRYTTSN</sequence>
<evidence type="ECO:0000313" key="2">
    <source>
        <dbReference type="Proteomes" id="UP001054821"/>
    </source>
</evidence>
<proteinExistence type="predicted"/>
<gene>
    <name evidence="1" type="ORF">L3X38_033472</name>
</gene>
<dbReference type="EMBL" id="JAJFAZ020000006">
    <property type="protein sequence ID" value="KAI5324399.1"/>
    <property type="molecule type" value="Genomic_DNA"/>
</dbReference>
<accession>A0AAD4YWZ8</accession>
<dbReference type="AlphaFoldDB" id="A0AAD4YWZ8"/>
<comment type="caution">
    <text evidence="1">The sequence shown here is derived from an EMBL/GenBank/DDBJ whole genome shotgun (WGS) entry which is preliminary data.</text>
</comment>
<evidence type="ECO:0000313" key="1">
    <source>
        <dbReference type="EMBL" id="KAI5324399.1"/>
    </source>
</evidence>
<dbReference type="Proteomes" id="UP001054821">
    <property type="component" value="Chromosome 6"/>
</dbReference>
<organism evidence="1 2">
    <name type="scientific">Prunus dulcis</name>
    <name type="common">Almond</name>
    <name type="synonym">Amygdalus dulcis</name>
    <dbReference type="NCBI Taxonomy" id="3755"/>
    <lineage>
        <taxon>Eukaryota</taxon>
        <taxon>Viridiplantae</taxon>
        <taxon>Streptophyta</taxon>
        <taxon>Embryophyta</taxon>
        <taxon>Tracheophyta</taxon>
        <taxon>Spermatophyta</taxon>
        <taxon>Magnoliopsida</taxon>
        <taxon>eudicotyledons</taxon>
        <taxon>Gunneridae</taxon>
        <taxon>Pentapetalae</taxon>
        <taxon>rosids</taxon>
        <taxon>fabids</taxon>
        <taxon>Rosales</taxon>
        <taxon>Rosaceae</taxon>
        <taxon>Amygdaloideae</taxon>
        <taxon>Amygdaleae</taxon>
        <taxon>Prunus</taxon>
    </lineage>
</organism>
<keyword evidence="2" id="KW-1185">Reference proteome</keyword>